<evidence type="ECO:0000256" key="5">
    <source>
        <dbReference type="ARBA" id="ARBA00023128"/>
    </source>
</evidence>
<keyword evidence="4 7" id="KW-0808">Transferase</keyword>
<dbReference type="SUPFAM" id="SSF53335">
    <property type="entry name" value="S-adenosyl-L-methionine-dependent methyltransferases"/>
    <property type="match status" value="1"/>
</dbReference>
<gene>
    <name evidence="8" type="ORF">CPB83DRAFT_465654</name>
</gene>
<dbReference type="InterPro" id="IPR038375">
    <property type="entry name" value="NDUFAF7_sf"/>
</dbReference>
<evidence type="ECO:0000313" key="9">
    <source>
        <dbReference type="Proteomes" id="UP000807306"/>
    </source>
</evidence>
<keyword evidence="5 7" id="KW-0496">Mitochondrion</keyword>
<dbReference type="OrthoDB" id="438553at2759"/>
<evidence type="ECO:0000256" key="4">
    <source>
        <dbReference type="ARBA" id="ARBA00022679"/>
    </source>
</evidence>
<dbReference type="GO" id="GO:0032259">
    <property type="term" value="P:methylation"/>
    <property type="evidence" value="ECO:0007669"/>
    <property type="project" value="UniProtKB-KW"/>
</dbReference>
<dbReference type="Proteomes" id="UP000807306">
    <property type="component" value="Unassembled WGS sequence"/>
</dbReference>
<dbReference type="AlphaFoldDB" id="A0A9P6EC19"/>
<proteinExistence type="inferred from homology"/>
<dbReference type="PANTHER" id="PTHR12049:SF7">
    <property type="entry name" value="PROTEIN ARGININE METHYLTRANSFERASE NDUFAF7, MITOCHONDRIAL"/>
    <property type="match status" value="1"/>
</dbReference>
<comment type="similarity">
    <text evidence="2 7">Belongs to the NDUFAF7 family.</text>
</comment>
<evidence type="ECO:0000256" key="3">
    <source>
        <dbReference type="ARBA" id="ARBA00022603"/>
    </source>
</evidence>
<evidence type="ECO:0000256" key="1">
    <source>
        <dbReference type="ARBA" id="ARBA00004173"/>
    </source>
</evidence>
<dbReference type="EMBL" id="MU157872">
    <property type="protein sequence ID" value="KAF9526341.1"/>
    <property type="molecule type" value="Genomic_DNA"/>
</dbReference>
<dbReference type="GO" id="GO:0005739">
    <property type="term" value="C:mitochondrion"/>
    <property type="evidence" value="ECO:0007669"/>
    <property type="project" value="UniProtKB-SubCell"/>
</dbReference>
<organism evidence="8 9">
    <name type="scientific">Crepidotus variabilis</name>
    <dbReference type="NCBI Taxonomy" id="179855"/>
    <lineage>
        <taxon>Eukaryota</taxon>
        <taxon>Fungi</taxon>
        <taxon>Dikarya</taxon>
        <taxon>Basidiomycota</taxon>
        <taxon>Agaricomycotina</taxon>
        <taxon>Agaricomycetes</taxon>
        <taxon>Agaricomycetidae</taxon>
        <taxon>Agaricales</taxon>
        <taxon>Agaricineae</taxon>
        <taxon>Crepidotaceae</taxon>
        <taxon>Crepidotus</taxon>
    </lineage>
</organism>
<reference evidence="8" key="1">
    <citation type="submission" date="2020-11" db="EMBL/GenBank/DDBJ databases">
        <authorList>
            <consortium name="DOE Joint Genome Institute"/>
            <person name="Ahrendt S."/>
            <person name="Riley R."/>
            <person name="Andreopoulos W."/>
            <person name="Labutti K."/>
            <person name="Pangilinan J."/>
            <person name="Ruiz-Duenas F.J."/>
            <person name="Barrasa J.M."/>
            <person name="Sanchez-Garcia M."/>
            <person name="Camarero S."/>
            <person name="Miyauchi S."/>
            <person name="Serrano A."/>
            <person name="Linde D."/>
            <person name="Babiker R."/>
            <person name="Drula E."/>
            <person name="Ayuso-Fernandez I."/>
            <person name="Pacheco R."/>
            <person name="Padilla G."/>
            <person name="Ferreira P."/>
            <person name="Barriuso J."/>
            <person name="Kellner H."/>
            <person name="Castanera R."/>
            <person name="Alfaro M."/>
            <person name="Ramirez L."/>
            <person name="Pisabarro A.G."/>
            <person name="Kuo A."/>
            <person name="Tritt A."/>
            <person name="Lipzen A."/>
            <person name="He G."/>
            <person name="Yan M."/>
            <person name="Ng V."/>
            <person name="Cullen D."/>
            <person name="Martin F."/>
            <person name="Rosso M.-N."/>
            <person name="Henrissat B."/>
            <person name="Hibbett D."/>
            <person name="Martinez A.T."/>
            <person name="Grigoriev I.V."/>
        </authorList>
    </citation>
    <scope>NUCLEOTIDE SEQUENCE</scope>
    <source>
        <strain evidence="8">CBS 506.95</strain>
    </source>
</reference>
<protein>
    <recommendedName>
        <fullName evidence="7">Protein arginine methyltransferase NDUFAF7</fullName>
        <ecNumber evidence="7">2.1.1.320</ecNumber>
    </recommendedName>
</protein>
<dbReference type="Gene3D" id="3.40.50.12710">
    <property type="match status" value="1"/>
</dbReference>
<sequence>MSNLIRSCGRSTSRFPRFPDFGTPALGKVRKVRLTHKDASAQEMTVVERVIRDDIKTTGPISFARYMKRCLSHPTHGYYMNQEHSVFGKTGDFITSPEISQVFGELIGLWVLTRYKDTKIPLRLVELGPGRGTLMADVLRVLSRFFPSSTIDVHLVETSPTMRALQENALSAYSNTRLRWHNSIFELEPSSSHFTSVVAHEFFDALPIHLIQKTKQGWNDVLIAPREETVEEVPPSENIPARPKASLTPFLASEPSPASQLLGNSSKRFAELPEGTQIEVSPDSFRTARRIGEILQSGKPLEKGRSSVGGCGLIVDYGGDKTYNSSFRAFKDHKIVDVFHKPGECDLTANVDFAYLREAMADIVSVSGPIPQRKFLNDMGLKLRVQDLVAKAAEERKKDISDAAFRLIDPLGMGSQYQVLAVNGSLHEGEEAPFPFTLL</sequence>
<keyword evidence="9" id="KW-1185">Reference proteome</keyword>
<dbReference type="Pfam" id="PF02636">
    <property type="entry name" value="Methyltransf_28"/>
    <property type="match status" value="1"/>
</dbReference>
<comment type="subcellular location">
    <subcellularLocation>
        <location evidence="1 7">Mitochondrion</location>
    </subcellularLocation>
</comment>
<accession>A0A9P6EC19</accession>
<name>A0A9P6EC19_9AGAR</name>
<evidence type="ECO:0000256" key="7">
    <source>
        <dbReference type="RuleBase" id="RU364114"/>
    </source>
</evidence>
<comment type="caution">
    <text evidence="8">The sequence shown here is derived from an EMBL/GenBank/DDBJ whole genome shotgun (WGS) entry which is preliminary data.</text>
</comment>
<evidence type="ECO:0000256" key="2">
    <source>
        <dbReference type="ARBA" id="ARBA00005891"/>
    </source>
</evidence>
<dbReference type="EC" id="2.1.1.320" evidence="7"/>
<dbReference type="GO" id="GO:0035243">
    <property type="term" value="F:protein-arginine omega-N symmetric methyltransferase activity"/>
    <property type="evidence" value="ECO:0007669"/>
    <property type="project" value="UniProtKB-EC"/>
</dbReference>
<dbReference type="InterPro" id="IPR003788">
    <property type="entry name" value="NDUFAF7"/>
</dbReference>
<comment type="catalytic activity">
    <reaction evidence="6 7">
        <text>L-arginyl-[protein] + 2 S-adenosyl-L-methionine = N(omega),N(omega)'-dimethyl-L-arginyl-[protein] + 2 S-adenosyl-L-homocysteine + 2 H(+)</text>
        <dbReference type="Rhea" id="RHEA:48108"/>
        <dbReference type="Rhea" id="RHEA-COMP:10532"/>
        <dbReference type="Rhea" id="RHEA-COMP:11992"/>
        <dbReference type="ChEBI" id="CHEBI:15378"/>
        <dbReference type="ChEBI" id="CHEBI:29965"/>
        <dbReference type="ChEBI" id="CHEBI:57856"/>
        <dbReference type="ChEBI" id="CHEBI:59789"/>
        <dbReference type="ChEBI" id="CHEBI:88221"/>
        <dbReference type="EC" id="2.1.1.320"/>
    </reaction>
</comment>
<evidence type="ECO:0000256" key="6">
    <source>
        <dbReference type="ARBA" id="ARBA00048612"/>
    </source>
</evidence>
<dbReference type="PANTHER" id="PTHR12049">
    <property type="entry name" value="PROTEIN ARGININE METHYLTRANSFERASE NDUFAF7, MITOCHONDRIAL"/>
    <property type="match status" value="1"/>
</dbReference>
<keyword evidence="3 7" id="KW-0489">Methyltransferase</keyword>
<dbReference type="InterPro" id="IPR029063">
    <property type="entry name" value="SAM-dependent_MTases_sf"/>
</dbReference>
<evidence type="ECO:0000313" key="8">
    <source>
        <dbReference type="EMBL" id="KAF9526341.1"/>
    </source>
</evidence>
<dbReference type="GO" id="GO:0032981">
    <property type="term" value="P:mitochondrial respiratory chain complex I assembly"/>
    <property type="evidence" value="ECO:0007669"/>
    <property type="project" value="TreeGrafter"/>
</dbReference>
<comment type="function">
    <text evidence="7">Arginine methyltransferase involved in the assembly or stability of mitochondrial NADH:ubiquinone oxidoreductase complex (complex I).</text>
</comment>